<evidence type="ECO:0000256" key="6">
    <source>
        <dbReference type="ARBA" id="ARBA00022679"/>
    </source>
</evidence>
<comment type="subcellular location">
    <subcellularLocation>
        <location evidence="1 9">Nucleus</location>
        <location evidence="1 9">Nucleolus</location>
    </subcellularLocation>
</comment>
<dbReference type="OMA" id="KWPTNPL"/>
<evidence type="ECO:0000256" key="5">
    <source>
        <dbReference type="ARBA" id="ARBA00022603"/>
    </source>
</evidence>
<dbReference type="OrthoDB" id="10258825at2759"/>
<dbReference type="Proteomes" id="UP000031668">
    <property type="component" value="Unassembled WGS sequence"/>
</dbReference>
<dbReference type="InterPro" id="IPR007823">
    <property type="entry name" value="RRP8"/>
</dbReference>
<dbReference type="Gene3D" id="1.10.10.2150">
    <property type="entry name" value="Ribosomal RNA-processing protein 8, N-terminal domain"/>
    <property type="match status" value="1"/>
</dbReference>
<dbReference type="PANTHER" id="PTHR12787">
    <property type="entry name" value="RIBOSOMAL RNA-PROCESSING PROTEIN 8"/>
    <property type="match status" value="1"/>
</dbReference>
<evidence type="ECO:0000256" key="8">
    <source>
        <dbReference type="ARBA" id="ARBA00023242"/>
    </source>
</evidence>
<dbReference type="AlphaFoldDB" id="A0A0C2MK53"/>
<accession>A0A0C2MK53</accession>
<protein>
    <recommendedName>
        <fullName evidence="3 9">Ribosomal RNA-processing protein 8</fullName>
        <ecNumber evidence="9">2.1.1.-</ecNumber>
    </recommendedName>
</protein>
<dbReference type="PANTHER" id="PTHR12787:SF0">
    <property type="entry name" value="RIBOSOMAL RNA-PROCESSING PROTEIN 8"/>
    <property type="match status" value="1"/>
</dbReference>
<comment type="similarity">
    <text evidence="2 9">Belongs to the methyltransferase superfamily. RRP8 family.</text>
</comment>
<dbReference type="GO" id="GO:0005730">
    <property type="term" value="C:nucleolus"/>
    <property type="evidence" value="ECO:0007669"/>
    <property type="project" value="UniProtKB-SubCell"/>
</dbReference>
<sequence length="242" mass="27930">MRNNRRRKRRANLEDEESSSCSTAKKTKSSDDDRLVASSFRLLNEKFYVTKSFEMQKILEQNPELLDLYIMGFKKQAEQWPVKPVEEIIKILMKSDPNLEVADMGCGEAMIAKQVKQKVHSFDFIALDPIITACDISHVPLPNTSMDVVIFCLSLMGPNIHEFFIEASRILKLGGHIYIAEVESRIVSIPQFIRSIKTFGLGLVSHRELSSYFHFFDFVKLSDQPNKDLVEIFLKPCFYKKR</sequence>
<reference evidence="11 12" key="1">
    <citation type="journal article" date="2014" name="Genome Biol. Evol.">
        <title>The genome of the myxosporean Thelohanellus kitauei shows adaptations to nutrient acquisition within its fish host.</title>
        <authorList>
            <person name="Yang Y."/>
            <person name="Xiong J."/>
            <person name="Zhou Z."/>
            <person name="Huo F."/>
            <person name="Miao W."/>
            <person name="Ran C."/>
            <person name="Liu Y."/>
            <person name="Zhang J."/>
            <person name="Feng J."/>
            <person name="Wang M."/>
            <person name="Wang M."/>
            <person name="Wang L."/>
            <person name="Yao B."/>
        </authorList>
    </citation>
    <scope>NUCLEOTIDE SEQUENCE [LARGE SCALE GENOMIC DNA]</scope>
    <source>
        <strain evidence="11">Wuqing</strain>
    </source>
</reference>
<dbReference type="GO" id="GO:0006364">
    <property type="term" value="P:rRNA processing"/>
    <property type="evidence" value="ECO:0007669"/>
    <property type="project" value="UniProtKB-UniRule"/>
</dbReference>
<dbReference type="InterPro" id="IPR029063">
    <property type="entry name" value="SAM-dependent_MTases_sf"/>
</dbReference>
<dbReference type="CDD" id="cd02440">
    <property type="entry name" value="AdoMet_MTases"/>
    <property type="match status" value="1"/>
</dbReference>
<dbReference type="GO" id="GO:0008168">
    <property type="term" value="F:methyltransferase activity"/>
    <property type="evidence" value="ECO:0007669"/>
    <property type="project" value="UniProtKB-KW"/>
</dbReference>
<evidence type="ECO:0000256" key="10">
    <source>
        <dbReference type="SAM" id="MobiDB-lite"/>
    </source>
</evidence>
<keyword evidence="8 9" id="KW-0539">Nucleus</keyword>
<evidence type="ECO:0000256" key="9">
    <source>
        <dbReference type="RuleBase" id="RU365074"/>
    </source>
</evidence>
<dbReference type="EC" id="2.1.1.-" evidence="9"/>
<comment type="function">
    <text evidence="9">Probable methyltransferase required to silence rDNA.</text>
</comment>
<keyword evidence="6 9" id="KW-0808">Transferase</keyword>
<keyword evidence="5 9" id="KW-0489">Methyltransferase</keyword>
<evidence type="ECO:0000256" key="2">
    <source>
        <dbReference type="ARBA" id="ARBA00006301"/>
    </source>
</evidence>
<evidence type="ECO:0000256" key="1">
    <source>
        <dbReference type="ARBA" id="ARBA00004604"/>
    </source>
</evidence>
<keyword evidence="4 9" id="KW-0698">rRNA processing</keyword>
<keyword evidence="12" id="KW-1185">Reference proteome</keyword>
<evidence type="ECO:0000256" key="7">
    <source>
        <dbReference type="ARBA" id="ARBA00022691"/>
    </source>
</evidence>
<feature type="compositionally biased region" description="Basic residues" evidence="10">
    <location>
        <begin position="1"/>
        <end position="10"/>
    </location>
</feature>
<dbReference type="SUPFAM" id="SSF53335">
    <property type="entry name" value="S-adenosyl-L-methionine-dependent methyltransferases"/>
    <property type="match status" value="1"/>
</dbReference>
<evidence type="ECO:0000313" key="11">
    <source>
        <dbReference type="EMBL" id="KII67581.1"/>
    </source>
</evidence>
<organism evidence="11 12">
    <name type="scientific">Thelohanellus kitauei</name>
    <name type="common">Myxosporean</name>
    <dbReference type="NCBI Taxonomy" id="669202"/>
    <lineage>
        <taxon>Eukaryota</taxon>
        <taxon>Metazoa</taxon>
        <taxon>Cnidaria</taxon>
        <taxon>Myxozoa</taxon>
        <taxon>Myxosporea</taxon>
        <taxon>Bivalvulida</taxon>
        <taxon>Platysporina</taxon>
        <taxon>Myxobolidae</taxon>
        <taxon>Thelohanellus</taxon>
    </lineage>
</organism>
<dbReference type="EMBL" id="JWZT01003130">
    <property type="protein sequence ID" value="KII67581.1"/>
    <property type="molecule type" value="Genomic_DNA"/>
</dbReference>
<dbReference type="Gene3D" id="3.40.50.150">
    <property type="entry name" value="Vaccinia Virus protein VP39"/>
    <property type="match status" value="1"/>
</dbReference>
<dbReference type="Pfam" id="PF05148">
    <property type="entry name" value="Methyltransf_8"/>
    <property type="match status" value="1"/>
</dbReference>
<evidence type="ECO:0000256" key="3">
    <source>
        <dbReference type="ARBA" id="ARBA00020203"/>
    </source>
</evidence>
<gene>
    <name evidence="11" type="ORF">RF11_14315</name>
</gene>
<dbReference type="InterPro" id="IPR042036">
    <property type="entry name" value="RRP8_N"/>
</dbReference>
<evidence type="ECO:0000313" key="12">
    <source>
        <dbReference type="Proteomes" id="UP000031668"/>
    </source>
</evidence>
<evidence type="ECO:0000256" key="4">
    <source>
        <dbReference type="ARBA" id="ARBA00022552"/>
    </source>
</evidence>
<comment type="caution">
    <text evidence="11">The sequence shown here is derived from an EMBL/GenBank/DDBJ whole genome shotgun (WGS) entry which is preliminary data.</text>
</comment>
<name>A0A0C2MK53_THEKT</name>
<keyword evidence="7 9" id="KW-0949">S-adenosyl-L-methionine</keyword>
<proteinExistence type="inferred from homology"/>
<dbReference type="FunFam" id="3.40.50.150:FF:000068">
    <property type="entry name" value="Ribosomal RNA-processing protein 8"/>
    <property type="match status" value="1"/>
</dbReference>
<dbReference type="GO" id="GO:0032259">
    <property type="term" value="P:methylation"/>
    <property type="evidence" value="ECO:0007669"/>
    <property type="project" value="UniProtKB-KW"/>
</dbReference>
<feature type="region of interest" description="Disordered" evidence="10">
    <location>
        <begin position="1"/>
        <end position="28"/>
    </location>
</feature>